<protein>
    <recommendedName>
        <fullName evidence="4">DUF4175 domain-containing protein</fullName>
    </recommendedName>
</protein>
<evidence type="ECO:0000313" key="2">
    <source>
        <dbReference type="EMBL" id="MBC9984321.1"/>
    </source>
</evidence>
<feature type="transmembrane region" description="Helical" evidence="1">
    <location>
        <begin position="39"/>
        <end position="63"/>
    </location>
</feature>
<sequence length="160" mass="16520">MLALGLLLNTVGLGVICWLMFTLAVYILPFIVALNAGFWAYYSGAGVLGTPLVAVAAGGMTLAIAQIAFAMTQSLILRTVIAAAFALPATFAGYHLALAIAHFGVPSPVWQQLFACFGAVFIGGTAWTRLTILTEPRPLDSNAAVGSGPQPGLAAAARQK</sequence>
<proteinExistence type="predicted"/>
<feature type="transmembrane region" description="Helical" evidence="1">
    <location>
        <begin position="75"/>
        <end position="97"/>
    </location>
</feature>
<feature type="transmembrane region" description="Helical" evidence="1">
    <location>
        <begin position="7"/>
        <end position="33"/>
    </location>
</feature>
<comment type="caution">
    <text evidence="2">The sequence shown here is derived from an EMBL/GenBank/DDBJ whole genome shotgun (WGS) entry which is preliminary data.</text>
</comment>
<keyword evidence="1" id="KW-0472">Membrane</keyword>
<accession>A0ABR7UKU0</accession>
<keyword evidence="3" id="KW-1185">Reference proteome</keyword>
<dbReference type="Proteomes" id="UP000639516">
    <property type="component" value="Unassembled WGS sequence"/>
</dbReference>
<evidence type="ECO:0008006" key="4">
    <source>
        <dbReference type="Google" id="ProtNLM"/>
    </source>
</evidence>
<evidence type="ECO:0000256" key="1">
    <source>
        <dbReference type="SAM" id="Phobius"/>
    </source>
</evidence>
<gene>
    <name evidence="2" type="ORF">HA482_39740</name>
</gene>
<organism evidence="2 3">
    <name type="scientific">Bradyrhizobium campsiandrae</name>
    <dbReference type="NCBI Taxonomy" id="1729892"/>
    <lineage>
        <taxon>Bacteria</taxon>
        <taxon>Pseudomonadati</taxon>
        <taxon>Pseudomonadota</taxon>
        <taxon>Alphaproteobacteria</taxon>
        <taxon>Hyphomicrobiales</taxon>
        <taxon>Nitrobacteraceae</taxon>
        <taxon>Bradyrhizobium</taxon>
    </lineage>
</organism>
<evidence type="ECO:0000313" key="3">
    <source>
        <dbReference type="Proteomes" id="UP000639516"/>
    </source>
</evidence>
<keyword evidence="1" id="KW-0812">Transmembrane</keyword>
<reference evidence="2 3" key="1">
    <citation type="journal article" date="2020" name="Arch. Microbiol.">
        <title>Bradyrhizobium campsiandrae sp. nov., a nitrogen-fixing bacterial strain isolated from a native leguminous tree from the Amazon adapted to flooded conditions.</title>
        <authorList>
            <person name="Cabral Michel D."/>
            <person name="Martins da Costa E."/>
            <person name="Azarias Guimaraes A."/>
            <person name="Soares de Carvalho T."/>
            <person name="Santos de Castro Caputo P."/>
            <person name="Willems A."/>
            <person name="de Souza Moreira F.M."/>
        </authorList>
    </citation>
    <scope>NUCLEOTIDE SEQUENCE [LARGE SCALE GENOMIC DNA]</scope>
    <source>
        <strain evidence="3">INPA 384B</strain>
    </source>
</reference>
<dbReference type="EMBL" id="JAATTO010000106">
    <property type="protein sequence ID" value="MBC9984321.1"/>
    <property type="molecule type" value="Genomic_DNA"/>
</dbReference>
<feature type="transmembrane region" description="Helical" evidence="1">
    <location>
        <begin position="109"/>
        <end position="127"/>
    </location>
</feature>
<keyword evidence="1" id="KW-1133">Transmembrane helix</keyword>
<name>A0ABR7UKU0_9BRAD</name>